<name>A0A455SZ73_9CHLR</name>
<feature type="compositionally biased region" description="Pro residues" evidence="1">
    <location>
        <begin position="146"/>
        <end position="171"/>
    </location>
</feature>
<protein>
    <submittedName>
        <fullName evidence="2">Uncharacterized protein</fullName>
    </submittedName>
</protein>
<reference evidence="2" key="1">
    <citation type="submission" date="2018-12" db="EMBL/GenBank/DDBJ databases">
        <title>Novel natural products biosynthetic potential of the class Ktedonobacteria.</title>
        <authorList>
            <person name="Zheng Y."/>
            <person name="Saitou A."/>
            <person name="Wang C.M."/>
            <person name="Toyoda A."/>
            <person name="Minakuchi Y."/>
            <person name="Sekiguchi Y."/>
            <person name="Ueda K."/>
            <person name="Takano H."/>
            <person name="Sakai Y."/>
            <person name="Yokota A."/>
            <person name="Yabe S."/>
        </authorList>
    </citation>
    <scope>NUCLEOTIDE SEQUENCE</scope>
    <source>
        <strain evidence="2">A3-2</strain>
    </source>
</reference>
<evidence type="ECO:0000313" key="2">
    <source>
        <dbReference type="EMBL" id="BBH93647.1"/>
    </source>
</evidence>
<proteinExistence type="predicted"/>
<sequence length="171" mass="18313">MSTRFYNTRDIDLERLAHDLESILRAQGYQTQQFGSGDQKVVQLRKGGDFERLLGLQAALAVVIQRTSGGISVTTGQQQWAEKAVVGVAGMAIPPLWPLLFTAGIGAVRQATLGNEVLWLVDGLIRQQQPGVQSWPPAPGFGFPGWQPPQPPSPPSGPQSSPPPAEPSPAQ</sequence>
<organism evidence="2">
    <name type="scientific">Thermogemmatispora argillosa</name>
    <dbReference type="NCBI Taxonomy" id="2045280"/>
    <lineage>
        <taxon>Bacteria</taxon>
        <taxon>Bacillati</taxon>
        <taxon>Chloroflexota</taxon>
        <taxon>Ktedonobacteria</taxon>
        <taxon>Thermogemmatisporales</taxon>
        <taxon>Thermogemmatisporaceae</taxon>
        <taxon>Thermogemmatispora</taxon>
    </lineage>
</organism>
<dbReference type="EMBL" id="AP019377">
    <property type="protein sequence ID" value="BBH93647.1"/>
    <property type="molecule type" value="Genomic_DNA"/>
</dbReference>
<dbReference type="AlphaFoldDB" id="A0A455SZ73"/>
<gene>
    <name evidence="2" type="ORF">KTA_18460</name>
</gene>
<evidence type="ECO:0000256" key="1">
    <source>
        <dbReference type="SAM" id="MobiDB-lite"/>
    </source>
</evidence>
<feature type="region of interest" description="Disordered" evidence="1">
    <location>
        <begin position="131"/>
        <end position="171"/>
    </location>
</feature>
<accession>A0A455SZ73</accession>